<evidence type="ECO:0008006" key="4">
    <source>
        <dbReference type="Google" id="ProtNLM"/>
    </source>
</evidence>
<organism evidence="2 3">
    <name type="scientific">Mycena venus</name>
    <dbReference type="NCBI Taxonomy" id="2733690"/>
    <lineage>
        <taxon>Eukaryota</taxon>
        <taxon>Fungi</taxon>
        <taxon>Dikarya</taxon>
        <taxon>Basidiomycota</taxon>
        <taxon>Agaricomycotina</taxon>
        <taxon>Agaricomycetes</taxon>
        <taxon>Agaricomycetidae</taxon>
        <taxon>Agaricales</taxon>
        <taxon>Marasmiineae</taxon>
        <taxon>Mycenaceae</taxon>
        <taxon>Mycena</taxon>
    </lineage>
</organism>
<sequence>MVVFMLQYAAATLLFCATARAVTPIVASTTSYGSLNDPLNRDSCSSSLWTNNVVLWVCRDSQIIDANGNPEDPSIANTASFSSLPSAPHNPKPLVLSPSETFGTLFYPLEADECPPLGLCNGTRWVGWPDTGPVVTFRDLNGAVNAYAFMTRQHLSGLDVIETPGYSLYRVVSEHAGPLPTAKVEISKFWSGTQIGYGTAASVLHNGFAYLYGATPNRQLAVARAKLKGLFGSLEDKSIYEYYVNGSWTKTTPLYNDTTIVLPNTSSKQGTMYWSPKWQSYVWIGGDSFPDANFLISTAPKPEGPWSAPQQFYSGAVGNGSLPAYSAVAHPSLTDGTGDYIFITWTRTRPAPSGEDLYDTPLVRVDWK</sequence>
<evidence type="ECO:0000313" key="3">
    <source>
        <dbReference type="Proteomes" id="UP000620124"/>
    </source>
</evidence>
<keyword evidence="3" id="KW-1185">Reference proteome</keyword>
<feature type="chain" id="PRO_5034137893" description="DUF4185 domain-containing protein" evidence="1">
    <location>
        <begin position="22"/>
        <end position="368"/>
    </location>
</feature>
<protein>
    <recommendedName>
        <fullName evidence="4">DUF4185 domain-containing protein</fullName>
    </recommendedName>
</protein>
<dbReference type="AlphaFoldDB" id="A0A8H6XA66"/>
<name>A0A8H6XA66_9AGAR</name>
<reference evidence="2" key="1">
    <citation type="submission" date="2020-05" db="EMBL/GenBank/DDBJ databases">
        <title>Mycena genomes resolve the evolution of fungal bioluminescence.</title>
        <authorList>
            <person name="Tsai I.J."/>
        </authorList>
    </citation>
    <scope>NUCLEOTIDE SEQUENCE</scope>
    <source>
        <strain evidence="2">CCC161011</strain>
    </source>
</reference>
<accession>A0A8H6XA66</accession>
<proteinExistence type="predicted"/>
<keyword evidence="1" id="KW-0732">Signal</keyword>
<dbReference type="OrthoDB" id="2583188at2759"/>
<feature type="signal peptide" evidence="1">
    <location>
        <begin position="1"/>
        <end position="21"/>
    </location>
</feature>
<evidence type="ECO:0000313" key="2">
    <source>
        <dbReference type="EMBL" id="KAF7336906.1"/>
    </source>
</evidence>
<evidence type="ECO:0000256" key="1">
    <source>
        <dbReference type="SAM" id="SignalP"/>
    </source>
</evidence>
<comment type="caution">
    <text evidence="2">The sequence shown here is derived from an EMBL/GenBank/DDBJ whole genome shotgun (WGS) entry which is preliminary data.</text>
</comment>
<dbReference type="Proteomes" id="UP000620124">
    <property type="component" value="Unassembled WGS sequence"/>
</dbReference>
<gene>
    <name evidence="2" type="ORF">MVEN_02126900</name>
</gene>
<dbReference type="EMBL" id="JACAZI010000022">
    <property type="protein sequence ID" value="KAF7336906.1"/>
    <property type="molecule type" value="Genomic_DNA"/>
</dbReference>